<reference evidence="1" key="1">
    <citation type="submission" date="2020-07" db="EMBL/GenBank/DDBJ databases">
        <title>A long reads based de novo assembly of the rainbow trout Arlee double haploid line genome.</title>
        <authorList>
            <person name="Gao G."/>
            <person name="Palti Y."/>
        </authorList>
    </citation>
    <scope>NUCLEOTIDE SEQUENCE [LARGE SCALE GENOMIC DNA]</scope>
</reference>
<dbReference type="AlphaFoldDB" id="A0A8C7NP24"/>
<reference evidence="1" key="2">
    <citation type="submission" date="2025-08" db="UniProtKB">
        <authorList>
            <consortium name="Ensembl"/>
        </authorList>
    </citation>
    <scope>IDENTIFICATION</scope>
</reference>
<protein>
    <submittedName>
        <fullName evidence="1">Uncharacterized protein</fullName>
    </submittedName>
</protein>
<accession>A0A8C7NP24</accession>
<reference evidence="1" key="3">
    <citation type="submission" date="2025-09" db="UniProtKB">
        <authorList>
            <consortium name="Ensembl"/>
        </authorList>
    </citation>
    <scope>IDENTIFICATION</scope>
</reference>
<name>A0A8C7NP24_ONCMY</name>
<keyword evidence="2" id="KW-1185">Reference proteome</keyword>
<dbReference type="Ensembl" id="ENSOMYT00000011628.2">
    <property type="protein sequence ID" value="ENSOMYP00000010505.1"/>
    <property type="gene ID" value="ENSOMYG00000005289.2"/>
</dbReference>
<evidence type="ECO:0000313" key="2">
    <source>
        <dbReference type="Proteomes" id="UP000694395"/>
    </source>
</evidence>
<dbReference type="SUPFAM" id="SSF118359">
    <property type="entry name" value="Expressed protein At2g23090/F21P24.15"/>
    <property type="match status" value="1"/>
</dbReference>
<sequence>KRDSKVNLHQTHTLFKKNKNCEKKIGTISVFDHADPKTFKQHFESKHPKSPMVPVLVDVQA</sequence>
<evidence type="ECO:0000313" key="1">
    <source>
        <dbReference type="Ensembl" id="ENSOMYP00000010505.1"/>
    </source>
</evidence>
<proteinExistence type="predicted"/>
<dbReference type="GeneTree" id="ENSGT00970000196788"/>
<dbReference type="Proteomes" id="UP000694395">
    <property type="component" value="Chromosome 7"/>
</dbReference>
<organism evidence="1 2">
    <name type="scientific">Oncorhynchus mykiss</name>
    <name type="common">Rainbow trout</name>
    <name type="synonym">Salmo gairdneri</name>
    <dbReference type="NCBI Taxonomy" id="8022"/>
    <lineage>
        <taxon>Eukaryota</taxon>
        <taxon>Metazoa</taxon>
        <taxon>Chordata</taxon>
        <taxon>Craniata</taxon>
        <taxon>Vertebrata</taxon>
        <taxon>Euteleostomi</taxon>
        <taxon>Actinopterygii</taxon>
        <taxon>Neopterygii</taxon>
        <taxon>Teleostei</taxon>
        <taxon>Protacanthopterygii</taxon>
        <taxon>Salmoniformes</taxon>
        <taxon>Salmonidae</taxon>
        <taxon>Salmoninae</taxon>
        <taxon>Oncorhynchus</taxon>
    </lineage>
</organism>